<name>A0A2G8LD94_STIJA</name>
<evidence type="ECO:0000313" key="2">
    <source>
        <dbReference type="Proteomes" id="UP000230750"/>
    </source>
</evidence>
<comment type="caution">
    <text evidence="1">The sequence shown here is derived from an EMBL/GenBank/DDBJ whole genome shotgun (WGS) entry which is preliminary data.</text>
</comment>
<dbReference type="Proteomes" id="UP000230750">
    <property type="component" value="Unassembled WGS sequence"/>
</dbReference>
<reference evidence="1 2" key="1">
    <citation type="journal article" date="2017" name="PLoS Biol.">
        <title>The sea cucumber genome provides insights into morphological evolution and visceral regeneration.</title>
        <authorList>
            <person name="Zhang X."/>
            <person name="Sun L."/>
            <person name="Yuan J."/>
            <person name="Sun Y."/>
            <person name="Gao Y."/>
            <person name="Zhang L."/>
            <person name="Li S."/>
            <person name="Dai H."/>
            <person name="Hamel J.F."/>
            <person name="Liu C."/>
            <person name="Yu Y."/>
            <person name="Liu S."/>
            <person name="Lin W."/>
            <person name="Guo K."/>
            <person name="Jin S."/>
            <person name="Xu P."/>
            <person name="Storey K.B."/>
            <person name="Huan P."/>
            <person name="Zhang T."/>
            <person name="Zhou Y."/>
            <person name="Zhang J."/>
            <person name="Lin C."/>
            <person name="Li X."/>
            <person name="Xing L."/>
            <person name="Huo D."/>
            <person name="Sun M."/>
            <person name="Wang L."/>
            <person name="Mercier A."/>
            <person name="Li F."/>
            <person name="Yang H."/>
            <person name="Xiang J."/>
        </authorList>
    </citation>
    <scope>NUCLEOTIDE SEQUENCE [LARGE SCALE GENOMIC DNA]</scope>
    <source>
        <strain evidence="1">Shaxun</strain>
        <tissue evidence="1">Muscle</tissue>
    </source>
</reference>
<dbReference type="EMBL" id="MRZV01000119">
    <property type="protein sequence ID" value="PIK58221.1"/>
    <property type="molecule type" value="Genomic_DNA"/>
</dbReference>
<accession>A0A2G8LD94</accession>
<proteinExistence type="predicted"/>
<sequence>MFGSKQNFWHDRLSVSRLTVAVQQQEYEYRWNFLGMSTSMSEDTSEFLLVTEREDQKGPLSGVKLGVYYPGFPTCITLSLSPNSRKTTSKYFSRTAEERIPS</sequence>
<organism evidence="1 2">
    <name type="scientific">Stichopus japonicus</name>
    <name type="common">Sea cucumber</name>
    <dbReference type="NCBI Taxonomy" id="307972"/>
    <lineage>
        <taxon>Eukaryota</taxon>
        <taxon>Metazoa</taxon>
        <taxon>Echinodermata</taxon>
        <taxon>Eleutherozoa</taxon>
        <taxon>Echinozoa</taxon>
        <taxon>Holothuroidea</taxon>
        <taxon>Aspidochirotacea</taxon>
        <taxon>Aspidochirotida</taxon>
        <taxon>Stichopodidae</taxon>
        <taxon>Apostichopus</taxon>
    </lineage>
</organism>
<dbReference type="AlphaFoldDB" id="A0A2G8LD94"/>
<evidence type="ECO:0000313" key="1">
    <source>
        <dbReference type="EMBL" id="PIK58221.1"/>
    </source>
</evidence>
<gene>
    <name evidence="1" type="ORF">BSL78_04872</name>
</gene>
<keyword evidence="2" id="KW-1185">Reference proteome</keyword>
<protein>
    <submittedName>
        <fullName evidence="1">Uncharacterized protein</fullName>
    </submittedName>
</protein>